<protein>
    <submittedName>
        <fullName evidence="2">Beta-barrel porin-2, OmpL-like. bbp2</fullName>
    </submittedName>
</protein>
<evidence type="ECO:0000313" key="2">
    <source>
        <dbReference type="EMBL" id="CAL1241473.1"/>
    </source>
</evidence>
<dbReference type="SUPFAM" id="SSF56935">
    <property type="entry name" value="Porins"/>
    <property type="match status" value="1"/>
</dbReference>
<sequence length="455" mass="49708">MKQATTGLGLRAVTAGILSALVAGPVHGGEAAEATGLADYMAGKGDAQPLKDFGIKWGGWLNSSISTNFNSSPDKFNGPVTFGDRSAELQLNQAYVWLQKAVEVSGERWDFGARFDFLYGTDAIFTQAYGVPATDPKTGQLLNRGNWDLHLTSFNNRFYGIALPQAYAEVNVPVGNGLGVKIGHFYTPVGYEVVTAPDNFFFSKPYTFQYGEPFTHTGVLGSYSINDNWSVLAGAVTGSATGGWDGNWNTQLSNWDFLGGASWTSDDKNYSLALTSTAGSRSAQHSDAWAIYSLVGKANFLDNTLHYIIQHDHGFADNVMTANSLKQGPGVTGNARWYGINQYLMYDLRDDLTVGLRAEWFRDNDGFRVNGPGRCGAGLNANAEGVVNSYTCPGYSYPFAGSSYYEITAGLVYKPIKWIMIRPNLRYDWTDKVKAFDAGKRKDQLLFSTDIVITF</sequence>
<evidence type="ECO:0000313" key="3">
    <source>
        <dbReference type="Proteomes" id="UP001497493"/>
    </source>
</evidence>
<organism evidence="2 3">
    <name type="scientific">Candidatus Methylocalor cossyra</name>
    <dbReference type="NCBI Taxonomy" id="3108543"/>
    <lineage>
        <taxon>Bacteria</taxon>
        <taxon>Pseudomonadati</taxon>
        <taxon>Pseudomonadota</taxon>
        <taxon>Gammaproteobacteria</taxon>
        <taxon>Methylococcales</taxon>
        <taxon>Methylococcaceae</taxon>
        <taxon>Candidatus Methylocalor</taxon>
    </lineage>
</organism>
<keyword evidence="1" id="KW-0732">Signal</keyword>
<reference evidence="2 3" key="1">
    <citation type="submission" date="2024-04" db="EMBL/GenBank/DDBJ databases">
        <authorList>
            <person name="Cremers G."/>
        </authorList>
    </citation>
    <scope>NUCLEOTIDE SEQUENCE [LARGE SCALE GENOMIC DNA]</scope>
    <source>
        <strain evidence="2">MeCH1-AG</strain>
    </source>
</reference>
<dbReference type="RefSeq" id="WP_348757985.1">
    <property type="nucleotide sequence ID" value="NZ_OZ026884.1"/>
</dbReference>
<evidence type="ECO:0000256" key="1">
    <source>
        <dbReference type="SAM" id="SignalP"/>
    </source>
</evidence>
<accession>A0ABM9NLG2</accession>
<proteinExistence type="predicted"/>
<name>A0ABM9NLG2_9GAMM</name>
<dbReference type="Proteomes" id="UP001497493">
    <property type="component" value="Chromosome"/>
</dbReference>
<dbReference type="EMBL" id="OZ026884">
    <property type="protein sequence ID" value="CAL1241473.1"/>
    <property type="molecule type" value="Genomic_DNA"/>
</dbReference>
<feature type="chain" id="PRO_5045469029" evidence="1">
    <location>
        <begin position="29"/>
        <end position="455"/>
    </location>
</feature>
<feature type="signal peptide" evidence="1">
    <location>
        <begin position="1"/>
        <end position="28"/>
    </location>
</feature>
<dbReference type="Pfam" id="PF07642">
    <property type="entry name" value="BBP2"/>
    <property type="match status" value="1"/>
</dbReference>
<keyword evidence="3" id="KW-1185">Reference proteome</keyword>
<dbReference type="InterPro" id="IPR011486">
    <property type="entry name" value="BBP2"/>
</dbReference>
<gene>
    <name evidence="2" type="ORF">MECH1_V1_2697</name>
</gene>